<proteinExistence type="predicted"/>
<dbReference type="InterPro" id="IPR027417">
    <property type="entry name" value="P-loop_NTPase"/>
</dbReference>
<dbReference type="eggNOG" id="COG2204">
    <property type="taxonomic scope" value="Bacteria"/>
</dbReference>
<organism evidence="9 10">
    <name type="scientific">Flavobacterium rivuli WB 3.3-2 = DSM 21788</name>
    <dbReference type="NCBI Taxonomy" id="1121895"/>
    <lineage>
        <taxon>Bacteria</taxon>
        <taxon>Pseudomonadati</taxon>
        <taxon>Bacteroidota</taxon>
        <taxon>Flavobacteriia</taxon>
        <taxon>Flavobacteriales</taxon>
        <taxon>Flavobacteriaceae</taxon>
        <taxon>Flavobacterium</taxon>
    </lineage>
</organism>
<dbReference type="AlphaFoldDB" id="A0A0A2MEG8"/>
<dbReference type="InterPro" id="IPR003593">
    <property type="entry name" value="AAA+_ATPase"/>
</dbReference>
<dbReference type="InterPro" id="IPR058031">
    <property type="entry name" value="AAA_lid_NorR"/>
</dbReference>
<evidence type="ECO:0000256" key="4">
    <source>
        <dbReference type="ARBA" id="ARBA00023125"/>
    </source>
</evidence>
<feature type="domain" description="Sigma-54 factor interaction" evidence="7">
    <location>
        <begin position="332"/>
        <end position="561"/>
    </location>
</feature>
<dbReference type="Pfam" id="PF00072">
    <property type="entry name" value="Response_reg"/>
    <property type="match status" value="1"/>
</dbReference>
<dbReference type="Gene3D" id="3.40.50.300">
    <property type="entry name" value="P-loop containing nucleotide triphosphate hydrolases"/>
    <property type="match status" value="1"/>
</dbReference>
<evidence type="ECO:0000259" key="7">
    <source>
        <dbReference type="PROSITE" id="PS50045"/>
    </source>
</evidence>
<keyword evidence="10" id="KW-1185">Reference proteome</keyword>
<reference evidence="9 10" key="1">
    <citation type="submission" date="2013-09" db="EMBL/GenBank/DDBJ databases">
        <authorList>
            <person name="Zeng Z."/>
            <person name="Chen C."/>
        </authorList>
    </citation>
    <scope>NUCLEOTIDE SEQUENCE [LARGE SCALE GENOMIC DNA]</scope>
    <source>
        <strain evidence="9 10">WB 3.3-2</strain>
    </source>
</reference>
<name>A0A0A2MEG8_9FLAO</name>
<dbReference type="CDD" id="cd17534">
    <property type="entry name" value="REC_DC-like"/>
    <property type="match status" value="1"/>
</dbReference>
<evidence type="ECO:0000256" key="2">
    <source>
        <dbReference type="ARBA" id="ARBA00022840"/>
    </source>
</evidence>
<dbReference type="SMART" id="SM00448">
    <property type="entry name" value="REC"/>
    <property type="match status" value="1"/>
</dbReference>
<evidence type="ECO:0000256" key="1">
    <source>
        <dbReference type="ARBA" id="ARBA00022741"/>
    </source>
</evidence>
<dbReference type="GO" id="GO:0000160">
    <property type="term" value="P:phosphorelay signal transduction system"/>
    <property type="evidence" value="ECO:0007669"/>
    <property type="project" value="InterPro"/>
</dbReference>
<dbReference type="PROSITE" id="PS00676">
    <property type="entry name" value="SIGMA54_INTERACT_2"/>
    <property type="match status" value="1"/>
</dbReference>
<dbReference type="InterPro" id="IPR025944">
    <property type="entry name" value="Sigma_54_int_dom_CS"/>
</dbReference>
<dbReference type="InterPro" id="IPR025943">
    <property type="entry name" value="Sigma_54_int_dom_ATP-bd_2"/>
</dbReference>
<dbReference type="Gene3D" id="1.10.8.60">
    <property type="match status" value="1"/>
</dbReference>
<protein>
    <submittedName>
        <fullName evidence="9">Fis family transcriptional regulator</fullName>
    </submittedName>
</protein>
<dbReference type="PANTHER" id="PTHR32071:SF57">
    <property type="entry name" value="C4-DICARBOXYLATE TRANSPORT TRANSCRIPTIONAL REGULATORY PROTEIN DCTD"/>
    <property type="match status" value="1"/>
</dbReference>
<dbReference type="SMART" id="SM00382">
    <property type="entry name" value="AAA"/>
    <property type="match status" value="1"/>
</dbReference>
<evidence type="ECO:0000256" key="6">
    <source>
        <dbReference type="PROSITE-ProRule" id="PRU00169"/>
    </source>
</evidence>
<keyword evidence="3" id="KW-0805">Transcription regulation</keyword>
<dbReference type="STRING" id="1121895.GCA_000378485_02937"/>
<evidence type="ECO:0000256" key="5">
    <source>
        <dbReference type="ARBA" id="ARBA00023163"/>
    </source>
</evidence>
<dbReference type="Pfam" id="PF25601">
    <property type="entry name" value="AAA_lid_14"/>
    <property type="match status" value="1"/>
</dbReference>
<dbReference type="Proteomes" id="UP000030152">
    <property type="component" value="Unassembled WGS sequence"/>
</dbReference>
<dbReference type="EMBL" id="JRLX01000009">
    <property type="protein sequence ID" value="KGO86660.1"/>
    <property type="molecule type" value="Genomic_DNA"/>
</dbReference>
<dbReference type="eggNOG" id="COG3829">
    <property type="taxonomic scope" value="Bacteria"/>
</dbReference>
<dbReference type="OrthoDB" id="9782110at2"/>
<dbReference type="PROSITE" id="PS50110">
    <property type="entry name" value="RESPONSE_REGULATORY"/>
    <property type="match status" value="1"/>
</dbReference>
<dbReference type="PANTHER" id="PTHR32071">
    <property type="entry name" value="TRANSCRIPTIONAL REGULATORY PROTEIN"/>
    <property type="match status" value="1"/>
</dbReference>
<dbReference type="GO" id="GO:0003677">
    <property type="term" value="F:DNA binding"/>
    <property type="evidence" value="ECO:0007669"/>
    <property type="project" value="UniProtKB-KW"/>
</dbReference>
<gene>
    <name evidence="9" type="ORF">Q765_10635</name>
</gene>
<keyword evidence="5" id="KW-0804">Transcription</keyword>
<dbReference type="GO" id="GO:0006355">
    <property type="term" value="P:regulation of DNA-templated transcription"/>
    <property type="evidence" value="ECO:0007669"/>
    <property type="project" value="InterPro"/>
</dbReference>
<evidence type="ECO:0000259" key="8">
    <source>
        <dbReference type="PROSITE" id="PS50110"/>
    </source>
</evidence>
<accession>A0A0A2MEG8</accession>
<dbReference type="InterPro" id="IPR001789">
    <property type="entry name" value="Sig_transdc_resp-reg_receiver"/>
</dbReference>
<keyword evidence="2" id="KW-0067">ATP-binding</keyword>
<dbReference type="Pfam" id="PF00158">
    <property type="entry name" value="Sigma54_activat"/>
    <property type="match status" value="1"/>
</dbReference>
<feature type="modified residue" description="4-aspartylphosphate" evidence="6">
    <location>
        <position position="54"/>
    </location>
</feature>
<evidence type="ECO:0000313" key="10">
    <source>
        <dbReference type="Proteomes" id="UP000030152"/>
    </source>
</evidence>
<dbReference type="Gene3D" id="1.10.10.60">
    <property type="entry name" value="Homeodomain-like"/>
    <property type="match status" value="1"/>
</dbReference>
<keyword evidence="6" id="KW-0597">Phosphoprotein</keyword>
<dbReference type="PROSITE" id="PS50045">
    <property type="entry name" value="SIGMA54_INTERACT_4"/>
    <property type="match status" value="1"/>
</dbReference>
<dbReference type="PROSITE" id="PS00675">
    <property type="entry name" value="SIGMA54_INTERACT_1"/>
    <property type="match status" value="1"/>
</dbReference>
<feature type="domain" description="Response regulatory" evidence="8">
    <location>
        <begin position="4"/>
        <end position="118"/>
    </location>
</feature>
<dbReference type="GO" id="GO:0005524">
    <property type="term" value="F:ATP binding"/>
    <property type="evidence" value="ECO:0007669"/>
    <property type="project" value="UniProtKB-KW"/>
</dbReference>
<dbReference type="CDD" id="cd00009">
    <property type="entry name" value="AAA"/>
    <property type="match status" value="1"/>
</dbReference>
<sequence>MDKNVLIVEDQFIEANDLKIMLEKSGYKVCGIARSVDKALSLVESEKPSLVLVDIFLKGNLTGIDLAQKLKQAGIAFIFISANSNTEILEAAKATQPYGFLVKPFRERDLLVMLDIAQYRHENSIEASLRKEAKLQNVLKQTADSQIDLRDKMVAVCKSLQEHIPFDYIVAGEWEEEPAPDTVSLLRVGFDEYQFIGAEELKTITKQDIRQLAKLHKIKETLLDPAIYNNVDLAKYRAANNAVKLYSDTFRLESLLDMPVRLTNGSVLLFSFYSRRPGTYDAELLLPAKRISQSLASVLDSIYNISQNESLLQGTKPTNAITPAASKEFEGIVGNSHHLLTVFDHIAQVAPVDTSVLILGESGTGKERIVDVIHQLSPRKNKPLIKINCAALPSSLIESELFGHEKGAFTGAQSQRIGKFEMAHKGTIFLDEIGELPLELQAKLLRVLQEKEIERVGGNQPVKTDVRIIAATNRNLETEVGEGRFRLDLYYRLNVFPLEIPALRQRKEDIPALVQHFIGIYSKKANKKIDGVTDEVLQQMMAYTWPGNIRELENIIERGVLLAKDNLIKEVSLPRINHSEIAPEINSYSSPASIKNIQDNERDHIIAVLKFCNGRIWGETGAAALLNLPPTTLNSRMKKLGIKREFL</sequence>
<evidence type="ECO:0000313" key="9">
    <source>
        <dbReference type="EMBL" id="KGO86660.1"/>
    </source>
</evidence>
<keyword evidence="4" id="KW-0238">DNA-binding</keyword>
<dbReference type="InterPro" id="IPR002078">
    <property type="entry name" value="Sigma_54_int"/>
</dbReference>
<comment type="caution">
    <text evidence="9">The sequence shown here is derived from an EMBL/GenBank/DDBJ whole genome shotgun (WGS) entry which is preliminary data.</text>
</comment>
<dbReference type="Gene3D" id="3.40.50.2300">
    <property type="match status" value="1"/>
</dbReference>
<dbReference type="SUPFAM" id="SSF52172">
    <property type="entry name" value="CheY-like"/>
    <property type="match status" value="1"/>
</dbReference>
<dbReference type="SUPFAM" id="SSF52540">
    <property type="entry name" value="P-loop containing nucleoside triphosphate hydrolases"/>
    <property type="match status" value="1"/>
</dbReference>
<dbReference type="InterPro" id="IPR011006">
    <property type="entry name" value="CheY-like_superfamily"/>
</dbReference>
<dbReference type="RefSeq" id="WP_026300085.1">
    <property type="nucleotide sequence ID" value="NZ_JRLX01000009.1"/>
</dbReference>
<dbReference type="InterPro" id="IPR025662">
    <property type="entry name" value="Sigma_54_int_dom_ATP-bd_1"/>
</dbReference>
<keyword evidence="1" id="KW-0547">Nucleotide-binding</keyword>
<evidence type="ECO:0000256" key="3">
    <source>
        <dbReference type="ARBA" id="ARBA00023015"/>
    </source>
</evidence>
<dbReference type="FunFam" id="3.40.50.300:FF:000006">
    <property type="entry name" value="DNA-binding transcriptional regulator NtrC"/>
    <property type="match status" value="1"/>
</dbReference>
<dbReference type="PROSITE" id="PS00688">
    <property type="entry name" value="SIGMA54_INTERACT_3"/>
    <property type="match status" value="1"/>
</dbReference>